<comment type="caution">
    <text evidence="2">The sequence shown here is derived from an EMBL/GenBank/DDBJ whole genome shotgun (WGS) entry which is preliminary data.</text>
</comment>
<dbReference type="Proteomes" id="UP001066276">
    <property type="component" value="Chromosome 12"/>
</dbReference>
<accession>A0AAV7L028</accession>
<dbReference type="EMBL" id="JANPWB010000016">
    <property type="protein sequence ID" value="KAJ1085086.1"/>
    <property type="molecule type" value="Genomic_DNA"/>
</dbReference>
<organism evidence="2 3">
    <name type="scientific">Pleurodeles waltl</name>
    <name type="common">Iberian ribbed newt</name>
    <dbReference type="NCBI Taxonomy" id="8319"/>
    <lineage>
        <taxon>Eukaryota</taxon>
        <taxon>Metazoa</taxon>
        <taxon>Chordata</taxon>
        <taxon>Craniata</taxon>
        <taxon>Vertebrata</taxon>
        <taxon>Euteleostomi</taxon>
        <taxon>Amphibia</taxon>
        <taxon>Batrachia</taxon>
        <taxon>Caudata</taxon>
        <taxon>Salamandroidea</taxon>
        <taxon>Salamandridae</taxon>
        <taxon>Pleurodelinae</taxon>
        <taxon>Pleurodeles</taxon>
    </lineage>
</organism>
<reference evidence="2" key="1">
    <citation type="journal article" date="2022" name="bioRxiv">
        <title>Sequencing and chromosome-scale assembly of the giantPleurodeles waltlgenome.</title>
        <authorList>
            <person name="Brown T."/>
            <person name="Elewa A."/>
            <person name="Iarovenko S."/>
            <person name="Subramanian E."/>
            <person name="Araus A.J."/>
            <person name="Petzold A."/>
            <person name="Susuki M."/>
            <person name="Suzuki K.-i.T."/>
            <person name="Hayashi T."/>
            <person name="Toyoda A."/>
            <person name="Oliveira C."/>
            <person name="Osipova E."/>
            <person name="Leigh N.D."/>
            <person name="Simon A."/>
            <person name="Yun M.H."/>
        </authorList>
    </citation>
    <scope>NUCLEOTIDE SEQUENCE</scope>
    <source>
        <strain evidence="2">20211129_DDA</strain>
        <tissue evidence="2">Liver</tissue>
    </source>
</reference>
<keyword evidence="3" id="KW-1185">Reference proteome</keyword>
<name>A0AAV7L028_PLEWA</name>
<evidence type="ECO:0000313" key="3">
    <source>
        <dbReference type="Proteomes" id="UP001066276"/>
    </source>
</evidence>
<sequence>MERIDVGRSKGPGREEEAGIGERRDKTSDHKKERRRTAKEGHGTTDEQEESRKKTGIPWNGRGKNPELPGEKGVTRRPSHVHRGTWLSQWRSWKHTRKASKNIWLDIKITQFVSLSQCNVYVYTSKILHKSSKDR</sequence>
<protein>
    <submittedName>
        <fullName evidence="2">Uncharacterized protein</fullName>
    </submittedName>
</protein>
<gene>
    <name evidence="2" type="ORF">NDU88_005219</name>
</gene>
<proteinExistence type="predicted"/>
<evidence type="ECO:0000256" key="1">
    <source>
        <dbReference type="SAM" id="MobiDB-lite"/>
    </source>
</evidence>
<feature type="compositionally biased region" description="Basic and acidic residues" evidence="1">
    <location>
        <begin position="1"/>
        <end position="31"/>
    </location>
</feature>
<feature type="region of interest" description="Disordered" evidence="1">
    <location>
        <begin position="1"/>
        <end position="84"/>
    </location>
</feature>
<dbReference type="AlphaFoldDB" id="A0AAV7L028"/>
<evidence type="ECO:0000313" key="2">
    <source>
        <dbReference type="EMBL" id="KAJ1085086.1"/>
    </source>
</evidence>
<feature type="compositionally biased region" description="Basic and acidic residues" evidence="1">
    <location>
        <begin position="38"/>
        <end position="53"/>
    </location>
</feature>